<dbReference type="Gene3D" id="2.40.50.100">
    <property type="match status" value="1"/>
</dbReference>
<evidence type="ECO:0000259" key="5">
    <source>
        <dbReference type="Pfam" id="PF25989"/>
    </source>
</evidence>
<dbReference type="GO" id="GO:1990281">
    <property type="term" value="C:efflux pump complex"/>
    <property type="evidence" value="ECO:0007669"/>
    <property type="project" value="TreeGrafter"/>
</dbReference>
<dbReference type="PANTHER" id="PTHR30469:SF15">
    <property type="entry name" value="HLYD FAMILY OF SECRETION PROTEINS"/>
    <property type="match status" value="1"/>
</dbReference>
<dbReference type="InterPro" id="IPR058637">
    <property type="entry name" value="YknX-like_C"/>
</dbReference>
<dbReference type="STRING" id="1123291.SAMN04490355_100280"/>
<evidence type="ECO:0000256" key="1">
    <source>
        <dbReference type="ARBA" id="ARBA00009477"/>
    </source>
</evidence>
<evidence type="ECO:0000259" key="3">
    <source>
        <dbReference type="Pfam" id="PF25917"/>
    </source>
</evidence>
<dbReference type="Pfam" id="PF25989">
    <property type="entry name" value="YknX_C"/>
    <property type="match status" value="1"/>
</dbReference>
<dbReference type="AlphaFoldDB" id="A0A1I4H086"/>
<keyword evidence="2" id="KW-0812">Transmembrane</keyword>
<evidence type="ECO:0000259" key="4">
    <source>
        <dbReference type="Pfam" id="PF25954"/>
    </source>
</evidence>
<accession>A0A1I4H086</accession>
<feature type="domain" description="YknX-like C-terminal permuted SH3-like" evidence="5">
    <location>
        <begin position="296"/>
        <end position="362"/>
    </location>
</feature>
<dbReference type="InterPro" id="IPR058625">
    <property type="entry name" value="MdtA-like_BSH"/>
</dbReference>
<dbReference type="RefSeq" id="WP_090932213.1">
    <property type="nucleotide sequence ID" value="NZ_FOTS01000002.1"/>
</dbReference>
<dbReference type="EMBL" id="FOTS01000002">
    <property type="protein sequence ID" value="SFL35639.1"/>
    <property type="molecule type" value="Genomic_DNA"/>
</dbReference>
<dbReference type="PANTHER" id="PTHR30469">
    <property type="entry name" value="MULTIDRUG RESISTANCE PROTEIN MDTA"/>
    <property type="match status" value="1"/>
</dbReference>
<keyword evidence="7" id="KW-1185">Reference proteome</keyword>
<evidence type="ECO:0000256" key="2">
    <source>
        <dbReference type="SAM" id="Phobius"/>
    </source>
</evidence>
<feature type="domain" description="CusB-like beta-barrel" evidence="4">
    <location>
        <begin position="214"/>
        <end position="289"/>
    </location>
</feature>
<dbReference type="GO" id="GO:0015562">
    <property type="term" value="F:efflux transmembrane transporter activity"/>
    <property type="evidence" value="ECO:0007669"/>
    <property type="project" value="TreeGrafter"/>
</dbReference>
<dbReference type="FunFam" id="2.40.30.170:FF:000010">
    <property type="entry name" value="Efflux RND transporter periplasmic adaptor subunit"/>
    <property type="match status" value="1"/>
</dbReference>
<comment type="similarity">
    <text evidence="1">Belongs to the membrane fusion protein (MFP) (TC 8.A.1) family.</text>
</comment>
<dbReference type="Gene3D" id="2.40.420.20">
    <property type="match status" value="1"/>
</dbReference>
<dbReference type="Pfam" id="PF25954">
    <property type="entry name" value="Beta-barrel_RND_2"/>
    <property type="match status" value="1"/>
</dbReference>
<dbReference type="Proteomes" id="UP000199520">
    <property type="component" value="Unassembled WGS sequence"/>
</dbReference>
<dbReference type="SUPFAM" id="SSF111369">
    <property type="entry name" value="HlyD-like secretion proteins"/>
    <property type="match status" value="1"/>
</dbReference>
<evidence type="ECO:0000313" key="7">
    <source>
        <dbReference type="Proteomes" id="UP000199520"/>
    </source>
</evidence>
<dbReference type="Gene3D" id="2.40.30.170">
    <property type="match status" value="1"/>
</dbReference>
<proteinExistence type="inferred from homology"/>
<dbReference type="NCBIfam" id="TIGR01730">
    <property type="entry name" value="RND_mfp"/>
    <property type="match status" value="1"/>
</dbReference>
<keyword evidence="2" id="KW-1133">Transmembrane helix</keyword>
<dbReference type="InterPro" id="IPR006143">
    <property type="entry name" value="RND_pump_MFP"/>
</dbReference>
<gene>
    <name evidence="6" type="ORF">SAMN04490355_100280</name>
</gene>
<protein>
    <submittedName>
        <fullName evidence="6">RND family efflux transporter, MFP subunit</fullName>
    </submittedName>
</protein>
<sequence>MKGFKLKYWIVPIVIFIGLVAVFRSGALSSGKTQLQTNTAGVNVKVAEAQYIESIPKLMLNGSIEGKTSATISAKLAGRIEEVIVQEGQHVNAGDALAKLETVELANSVRTAQDAVTKAKINYDLAVTDYNRYQTLHGQGAVSQQTLDAAEAKKRIAQADLSSAISNQSSAEQQHAYGVITAPVDGVVANVTATVGQVVSPGAALMVVEDIDQVYAVVNVEQKDLGVVKQGQPAEVIVDTYSDKVFAGTVDMINPEAGSTNRMFRTKVRIDNTDGALKGGMFSKVQLATGDAVQILTVPQGAIIQKQGIYYVFTIENDKATRHQVEVGNVTGERIEIKSGLQAGDKLAVSNVSQLKDGDVVQIVE</sequence>
<name>A0A1I4H086_9FIRM</name>
<reference evidence="7" key="1">
    <citation type="submission" date="2016-10" db="EMBL/GenBank/DDBJ databases">
        <authorList>
            <person name="Varghese N."/>
            <person name="Submissions S."/>
        </authorList>
    </citation>
    <scope>NUCLEOTIDE SEQUENCE [LARGE SCALE GENOMIC DNA]</scope>
    <source>
        <strain evidence="7">DSM 13327</strain>
    </source>
</reference>
<keyword evidence="2" id="KW-0472">Membrane</keyword>
<dbReference type="InterPro" id="IPR058792">
    <property type="entry name" value="Beta-barrel_RND_2"/>
</dbReference>
<feature type="transmembrane region" description="Helical" evidence="2">
    <location>
        <begin position="6"/>
        <end position="23"/>
    </location>
</feature>
<dbReference type="OrthoDB" id="5392603at2"/>
<organism evidence="6 7">
    <name type="scientific">Pelosinus propionicus DSM 13327</name>
    <dbReference type="NCBI Taxonomy" id="1123291"/>
    <lineage>
        <taxon>Bacteria</taxon>
        <taxon>Bacillati</taxon>
        <taxon>Bacillota</taxon>
        <taxon>Negativicutes</taxon>
        <taxon>Selenomonadales</taxon>
        <taxon>Sporomusaceae</taxon>
        <taxon>Pelosinus</taxon>
    </lineage>
</organism>
<dbReference type="Gene3D" id="1.10.287.470">
    <property type="entry name" value="Helix hairpin bin"/>
    <property type="match status" value="1"/>
</dbReference>
<feature type="domain" description="Multidrug resistance protein MdtA-like barrel-sandwich hybrid" evidence="3">
    <location>
        <begin position="70"/>
        <end position="207"/>
    </location>
</feature>
<evidence type="ECO:0000313" key="6">
    <source>
        <dbReference type="EMBL" id="SFL35639.1"/>
    </source>
</evidence>
<dbReference type="Pfam" id="PF25917">
    <property type="entry name" value="BSH_RND"/>
    <property type="match status" value="1"/>
</dbReference>